<evidence type="ECO:0000259" key="7">
    <source>
        <dbReference type="PROSITE" id="PS51755"/>
    </source>
</evidence>
<dbReference type="SUPFAM" id="SSF46894">
    <property type="entry name" value="C-terminal effector domain of the bipartite response regulators"/>
    <property type="match status" value="1"/>
</dbReference>
<dbReference type="Gene3D" id="3.40.50.300">
    <property type="entry name" value="P-loop containing nucleotide triphosphate hydrolases"/>
    <property type="match status" value="1"/>
</dbReference>
<feature type="region of interest" description="Disordered" evidence="6">
    <location>
        <begin position="242"/>
        <end position="263"/>
    </location>
</feature>
<dbReference type="GO" id="GO:0000160">
    <property type="term" value="P:phosphorelay signal transduction system"/>
    <property type="evidence" value="ECO:0007669"/>
    <property type="project" value="InterPro"/>
</dbReference>
<organism evidence="8 9">
    <name type="scientific">Actinorhabdospora filicis</name>
    <dbReference type="NCBI Taxonomy" id="1785913"/>
    <lineage>
        <taxon>Bacteria</taxon>
        <taxon>Bacillati</taxon>
        <taxon>Actinomycetota</taxon>
        <taxon>Actinomycetes</taxon>
        <taxon>Micromonosporales</taxon>
        <taxon>Micromonosporaceae</taxon>
        <taxon>Actinorhabdospora</taxon>
    </lineage>
</organism>
<dbReference type="InterPro" id="IPR051677">
    <property type="entry name" value="AfsR-DnrI-RedD_regulator"/>
</dbReference>
<dbReference type="InterPro" id="IPR005158">
    <property type="entry name" value="BTAD"/>
</dbReference>
<dbReference type="GO" id="GO:0003677">
    <property type="term" value="F:DNA binding"/>
    <property type="evidence" value="ECO:0007669"/>
    <property type="project" value="UniProtKB-UniRule"/>
</dbReference>
<dbReference type="Pfam" id="PF03704">
    <property type="entry name" value="BTAD"/>
    <property type="match status" value="1"/>
</dbReference>
<dbReference type="Gene3D" id="1.10.10.10">
    <property type="entry name" value="Winged helix-like DNA-binding domain superfamily/Winged helix DNA-binding domain"/>
    <property type="match status" value="1"/>
</dbReference>
<dbReference type="SUPFAM" id="SSF48452">
    <property type="entry name" value="TPR-like"/>
    <property type="match status" value="3"/>
</dbReference>
<dbReference type="PROSITE" id="PS51755">
    <property type="entry name" value="OMPR_PHOB"/>
    <property type="match status" value="1"/>
</dbReference>
<evidence type="ECO:0000256" key="6">
    <source>
        <dbReference type="SAM" id="MobiDB-lite"/>
    </source>
</evidence>
<evidence type="ECO:0000313" key="8">
    <source>
        <dbReference type="EMBL" id="GLZ75564.1"/>
    </source>
</evidence>
<dbReference type="InterPro" id="IPR016032">
    <property type="entry name" value="Sig_transdc_resp-reg_C-effctor"/>
</dbReference>
<accession>A0A9W6SHJ0</accession>
<keyword evidence="3 5" id="KW-0238">DNA-binding</keyword>
<dbReference type="InterPro" id="IPR036388">
    <property type="entry name" value="WH-like_DNA-bd_sf"/>
</dbReference>
<keyword evidence="9" id="KW-1185">Reference proteome</keyword>
<dbReference type="SMART" id="SM00028">
    <property type="entry name" value="TPR"/>
    <property type="match status" value="6"/>
</dbReference>
<evidence type="ECO:0000256" key="4">
    <source>
        <dbReference type="ARBA" id="ARBA00023163"/>
    </source>
</evidence>
<dbReference type="InterPro" id="IPR001867">
    <property type="entry name" value="OmpR/PhoB-type_DNA-bd"/>
</dbReference>
<dbReference type="Proteomes" id="UP001165079">
    <property type="component" value="Unassembled WGS sequence"/>
</dbReference>
<dbReference type="Pfam" id="PF13424">
    <property type="entry name" value="TPR_12"/>
    <property type="match status" value="2"/>
</dbReference>
<dbReference type="PANTHER" id="PTHR35807">
    <property type="entry name" value="TRANSCRIPTIONAL REGULATOR REDD-RELATED"/>
    <property type="match status" value="1"/>
</dbReference>
<protein>
    <submittedName>
        <fullName evidence="8">SARP family transcriptional regulator</fullName>
    </submittedName>
</protein>
<dbReference type="AlphaFoldDB" id="A0A9W6SHJ0"/>
<comment type="similarity">
    <text evidence="1">Belongs to the AfsR/DnrI/RedD regulatory family.</text>
</comment>
<dbReference type="RefSeq" id="WP_285660808.1">
    <property type="nucleotide sequence ID" value="NZ_BSTX01000001.1"/>
</dbReference>
<dbReference type="GO" id="GO:0006355">
    <property type="term" value="P:regulation of DNA-templated transcription"/>
    <property type="evidence" value="ECO:0007669"/>
    <property type="project" value="InterPro"/>
</dbReference>
<evidence type="ECO:0000256" key="5">
    <source>
        <dbReference type="PROSITE-ProRule" id="PRU01091"/>
    </source>
</evidence>
<feature type="DNA-binding region" description="OmpR/PhoB-type" evidence="5">
    <location>
        <begin position="1"/>
        <end position="94"/>
    </location>
</feature>
<dbReference type="InterPro" id="IPR011990">
    <property type="entry name" value="TPR-like_helical_dom_sf"/>
</dbReference>
<dbReference type="InterPro" id="IPR019734">
    <property type="entry name" value="TPR_rpt"/>
</dbReference>
<evidence type="ECO:0000256" key="2">
    <source>
        <dbReference type="ARBA" id="ARBA00023015"/>
    </source>
</evidence>
<evidence type="ECO:0000256" key="3">
    <source>
        <dbReference type="ARBA" id="ARBA00023125"/>
    </source>
</evidence>
<dbReference type="PRINTS" id="PR00364">
    <property type="entry name" value="DISEASERSIST"/>
</dbReference>
<keyword evidence="4" id="KW-0804">Transcription</keyword>
<dbReference type="Gene3D" id="1.25.40.10">
    <property type="entry name" value="Tetratricopeptide repeat domain"/>
    <property type="match status" value="2"/>
</dbReference>
<dbReference type="SMART" id="SM01043">
    <property type="entry name" value="BTAD"/>
    <property type="match status" value="1"/>
</dbReference>
<evidence type="ECO:0000313" key="9">
    <source>
        <dbReference type="Proteomes" id="UP001165079"/>
    </source>
</evidence>
<keyword evidence="2" id="KW-0805">Transcription regulation</keyword>
<dbReference type="InterPro" id="IPR027417">
    <property type="entry name" value="P-loop_NTPase"/>
</dbReference>
<dbReference type="SUPFAM" id="SSF52540">
    <property type="entry name" value="P-loop containing nucleoside triphosphate hydrolases"/>
    <property type="match status" value="1"/>
</dbReference>
<proteinExistence type="inferred from homology"/>
<evidence type="ECO:0000256" key="1">
    <source>
        <dbReference type="ARBA" id="ARBA00005820"/>
    </source>
</evidence>
<feature type="domain" description="OmpR/PhoB-type" evidence="7">
    <location>
        <begin position="1"/>
        <end position="94"/>
    </location>
</feature>
<reference evidence="8" key="1">
    <citation type="submission" date="2023-03" db="EMBL/GenBank/DDBJ databases">
        <title>Actinorhabdospora filicis NBRC 111898.</title>
        <authorList>
            <person name="Ichikawa N."/>
            <person name="Sato H."/>
            <person name="Tonouchi N."/>
        </authorList>
    </citation>
    <scope>NUCLEOTIDE SEQUENCE</scope>
    <source>
        <strain evidence="8">NBRC 111898</strain>
    </source>
</reference>
<dbReference type="PANTHER" id="PTHR35807:SF1">
    <property type="entry name" value="TRANSCRIPTIONAL REGULATOR REDD"/>
    <property type="match status" value="1"/>
</dbReference>
<sequence>MGVRLTLLGPVGVSAEGRPVGAAPRQRAMLAYLLLHAGTPVSAERLTGAMWGGSPPGTARSQLHTSMAAIRRTLREAGAPDLVATRPAGYVALPAPGQLDLAEFTERVTAARSLPDAEAAAGLRGALGLWRGEPLGGITASYVDEARARLEERRLAVLERVAELELTLGRHAELADELAGLAAAHPLRERFTLHLMLALHRCGRTAEALAAARVHRAALAEGQGLDPGRAFTELESRILRDDPGLSAPAAAPEPPSRVSHLPYDTPDFTGRAEELARLTAERPAGLVAISAIDGMAGIGKTALAIHAAHKLAPRYPDGQLFMDLRAHTAGQEPASPGEALGVLLGQLGVPAERIPASADERGALWRAELSGKRVLVVLDNASGTAHVRPLLPGVSPSLILITSRRRLVDLDGARAMSVDALPAEDALPLFAGVAGERAGAEPEAVLDVLRLCGFLPLAIRIAAARLAHRPQWTVEYLAGRLRDERRRLGELSTADRGVAAAFTLSYRQLDSRQRRMFRLAGLHPGRDIDAGAAAALAGVPLAHAETLLEDLLDAHMLAQREPGRYTFHDLLREHSRATVAEEETADARTEALTRLIDHYQHGAERAMAELFPSPGTPGGRERPAKAWLDAERANLLAVAAAAGPGRPGRAARFAQTLHRYLDGHCHHADALTLHGTALHVSRATGDRAGEAHALVGLGIIRWRRGEHAKATADLRAALPLAREIGDRVAEFRAVNVLGLTLWTADALEEAEECFRAALAVARETGDRAGEGSVLNNLGVLSDRLGHHQAALEAFQAAGALHAAFDDISSMANAMTNAAWARQRMGDFATARGEHRRAVELFREACFPLGEIQALNMLGNAERELGEPEAARNHHEEALELALTLGNQPSQAMSHAALAQALLALGERDRAREQAGLALELYTLLDLPAGATEVRELLAGLG</sequence>
<dbReference type="CDD" id="cd15831">
    <property type="entry name" value="BTAD"/>
    <property type="match status" value="1"/>
</dbReference>
<dbReference type="Pfam" id="PF00486">
    <property type="entry name" value="Trans_reg_C"/>
    <property type="match status" value="1"/>
</dbReference>
<dbReference type="EMBL" id="BSTX01000001">
    <property type="protein sequence ID" value="GLZ75564.1"/>
    <property type="molecule type" value="Genomic_DNA"/>
</dbReference>
<name>A0A9W6SHJ0_9ACTN</name>
<dbReference type="SMART" id="SM00862">
    <property type="entry name" value="Trans_reg_C"/>
    <property type="match status" value="1"/>
</dbReference>
<gene>
    <name evidence="8" type="ORF">Afil01_03710</name>
</gene>
<comment type="caution">
    <text evidence="8">The sequence shown here is derived from an EMBL/GenBank/DDBJ whole genome shotgun (WGS) entry which is preliminary data.</text>
</comment>